<evidence type="ECO:0000256" key="4">
    <source>
        <dbReference type="RuleBase" id="RU110713"/>
    </source>
</evidence>
<protein>
    <recommendedName>
        <fullName evidence="4">Protein yippee-like</fullName>
    </recommendedName>
</protein>
<dbReference type="Proteomes" id="UP000230069">
    <property type="component" value="Unassembled WGS sequence"/>
</dbReference>
<evidence type="ECO:0000313" key="7">
    <source>
        <dbReference type="Proteomes" id="UP000230069"/>
    </source>
</evidence>
<keyword evidence="3" id="KW-0862">Zinc</keyword>
<dbReference type="PROSITE" id="PS51792">
    <property type="entry name" value="YIPPEE"/>
    <property type="match status" value="1"/>
</dbReference>
<dbReference type="InterPro" id="IPR004910">
    <property type="entry name" value="Yippee/Mis18/Cereblon"/>
</dbReference>
<dbReference type="Pfam" id="PF03226">
    <property type="entry name" value="Yippee-Mis18"/>
    <property type="match status" value="1"/>
</dbReference>
<reference evidence="6 7" key="1">
    <citation type="submission" date="2017-09" db="EMBL/GenBank/DDBJ databases">
        <title>WGS assembly of Aquilegia coerulea Goldsmith.</title>
        <authorList>
            <person name="Hodges S."/>
            <person name="Kramer E."/>
            <person name="Nordborg M."/>
            <person name="Tomkins J."/>
            <person name="Borevitz J."/>
            <person name="Derieg N."/>
            <person name="Yan J."/>
            <person name="Mihaltcheva S."/>
            <person name="Hayes R.D."/>
            <person name="Rokhsar D."/>
        </authorList>
    </citation>
    <scope>NUCLEOTIDE SEQUENCE [LARGE SCALE GENOMIC DNA]</scope>
    <source>
        <strain evidence="7">cv. Goldsmith</strain>
    </source>
</reference>
<evidence type="ECO:0000256" key="2">
    <source>
        <dbReference type="ARBA" id="ARBA00022723"/>
    </source>
</evidence>
<dbReference type="InParanoid" id="A0A2G5D4H9"/>
<organism evidence="6 7">
    <name type="scientific">Aquilegia coerulea</name>
    <name type="common">Rocky mountain columbine</name>
    <dbReference type="NCBI Taxonomy" id="218851"/>
    <lineage>
        <taxon>Eukaryota</taxon>
        <taxon>Viridiplantae</taxon>
        <taxon>Streptophyta</taxon>
        <taxon>Embryophyta</taxon>
        <taxon>Tracheophyta</taxon>
        <taxon>Spermatophyta</taxon>
        <taxon>Magnoliopsida</taxon>
        <taxon>Ranunculales</taxon>
        <taxon>Ranunculaceae</taxon>
        <taxon>Thalictroideae</taxon>
        <taxon>Aquilegia</taxon>
    </lineage>
</organism>
<name>A0A2G5D4H9_AQUCA</name>
<evidence type="ECO:0000256" key="3">
    <source>
        <dbReference type="ARBA" id="ARBA00022833"/>
    </source>
</evidence>
<dbReference type="InterPro" id="IPR034751">
    <property type="entry name" value="Yippee"/>
</dbReference>
<sequence>MGRLFIESISSTMVYKCKCCRVDLTSSGQIIDKNFQSKSGKAYLFNKVVNITLGSCEDRSFVTGLHTVSDIHCSSCHQLLGWKYVKAYADSQKFKEGKYILEKARLLKDGW</sequence>
<dbReference type="InterPro" id="IPR039058">
    <property type="entry name" value="Yippee_fam"/>
</dbReference>
<dbReference type="EMBL" id="KZ305045">
    <property type="protein sequence ID" value="PIA38408.1"/>
    <property type="molecule type" value="Genomic_DNA"/>
</dbReference>
<dbReference type="OrthoDB" id="6407410at2759"/>
<dbReference type="PANTHER" id="PTHR13848">
    <property type="entry name" value="PROTEIN YIPPEE-LIKE CG15309-RELATED"/>
    <property type="match status" value="1"/>
</dbReference>
<evidence type="ECO:0000256" key="1">
    <source>
        <dbReference type="ARBA" id="ARBA00005613"/>
    </source>
</evidence>
<comment type="similarity">
    <text evidence="1 4">Belongs to the yippee family.</text>
</comment>
<accession>A0A2G5D4H9</accession>
<dbReference type="AlphaFoldDB" id="A0A2G5D4H9"/>
<gene>
    <name evidence="6" type="ORF">AQUCO_02800247v1</name>
</gene>
<evidence type="ECO:0000259" key="5">
    <source>
        <dbReference type="PROSITE" id="PS51792"/>
    </source>
</evidence>
<proteinExistence type="inferred from homology"/>
<dbReference type="STRING" id="218851.A0A2G5D4H9"/>
<keyword evidence="2" id="KW-0479">Metal-binding</keyword>
<feature type="domain" description="Yippee" evidence="5">
    <location>
        <begin position="13"/>
        <end position="110"/>
    </location>
</feature>
<evidence type="ECO:0000313" key="6">
    <source>
        <dbReference type="EMBL" id="PIA38408.1"/>
    </source>
</evidence>
<dbReference type="GO" id="GO:0046872">
    <property type="term" value="F:metal ion binding"/>
    <property type="evidence" value="ECO:0007669"/>
    <property type="project" value="UniProtKB-KW"/>
</dbReference>
<keyword evidence="7" id="KW-1185">Reference proteome</keyword>